<dbReference type="CDD" id="cd01949">
    <property type="entry name" value="GGDEF"/>
    <property type="match status" value="1"/>
</dbReference>
<sequence>MSKKVIVIVKNEEIKKVTEKIFFNSSYEVQFFEEQKKALQIIYDEIPNLVVVEAITSPATELSIINTLKSDPLFVSMNVIAIVSPDFYTEEWKSFFVDDYIRINNLEIDFLMRINLSFERVERVMATSPLTKLPGNLVIQKEIQKRLDRKEVFALAYADLDNFKPFNDKYGFSRGDDVIKMLGRLILNIVRTEQPSGCFVGHIGGDDFVYIMDHEKIESATQKIINIFDNLIINFYDEEEITKGYIESVDREGKTRFYPIMTVSVGITSTLYRTFRHFSEMAEAASVMKSVAKKQEGKRYAIDRRRDI</sequence>
<evidence type="ECO:0000259" key="2">
    <source>
        <dbReference type="PROSITE" id="PS50887"/>
    </source>
</evidence>
<dbReference type="SMART" id="SM00267">
    <property type="entry name" value="GGDEF"/>
    <property type="match status" value="1"/>
</dbReference>
<protein>
    <recommendedName>
        <fullName evidence="1">diguanylate cyclase</fullName>
        <ecNumber evidence="1">2.7.7.65</ecNumber>
    </recommendedName>
</protein>
<accession>A0A7C4AIW8</accession>
<gene>
    <name evidence="3" type="ORF">ENV75_01635</name>
</gene>
<dbReference type="InterPro" id="IPR050469">
    <property type="entry name" value="Diguanylate_Cyclase"/>
</dbReference>
<dbReference type="NCBIfam" id="TIGR00254">
    <property type="entry name" value="GGDEF"/>
    <property type="match status" value="1"/>
</dbReference>
<dbReference type="SUPFAM" id="SSF55073">
    <property type="entry name" value="Nucleotide cyclase"/>
    <property type="match status" value="1"/>
</dbReference>
<reference evidence="3" key="1">
    <citation type="journal article" date="2020" name="mSystems">
        <title>Genome- and Community-Level Interaction Insights into Carbon Utilization and Element Cycling Functions of Hydrothermarchaeota in Hydrothermal Sediment.</title>
        <authorList>
            <person name="Zhou Z."/>
            <person name="Liu Y."/>
            <person name="Xu W."/>
            <person name="Pan J."/>
            <person name="Luo Z.H."/>
            <person name="Li M."/>
        </authorList>
    </citation>
    <scope>NUCLEOTIDE SEQUENCE [LARGE SCALE GENOMIC DNA]</scope>
    <source>
        <strain evidence="3">SpSt-788</strain>
    </source>
</reference>
<proteinExistence type="predicted"/>
<dbReference type="EMBL" id="DTHO01000014">
    <property type="protein sequence ID" value="HGG99141.1"/>
    <property type="molecule type" value="Genomic_DNA"/>
</dbReference>
<dbReference type="Pfam" id="PF00990">
    <property type="entry name" value="GGDEF"/>
    <property type="match status" value="1"/>
</dbReference>
<comment type="caution">
    <text evidence="3">The sequence shown here is derived from an EMBL/GenBank/DDBJ whole genome shotgun (WGS) entry which is preliminary data.</text>
</comment>
<name>A0A7C4AIW8_9BACT</name>
<dbReference type="AlphaFoldDB" id="A0A7C4AIW8"/>
<dbReference type="EC" id="2.7.7.65" evidence="1"/>
<feature type="domain" description="GGDEF" evidence="2">
    <location>
        <begin position="151"/>
        <end position="305"/>
    </location>
</feature>
<dbReference type="GO" id="GO:0043709">
    <property type="term" value="P:cell adhesion involved in single-species biofilm formation"/>
    <property type="evidence" value="ECO:0007669"/>
    <property type="project" value="TreeGrafter"/>
</dbReference>
<dbReference type="Gene3D" id="3.30.70.270">
    <property type="match status" value="1"/>
</dbReference>
<dbReference type="InterPro" id="IPR029787">
    <property type="entry name" value="Nucleotide_cyclase"/>
</dbReference>
<evidence type="ECO:0000313" key="3">
    <source>
        <dbReference type="EMBL" id="HGG99141.1"/>
    </source>
</evidence>
<dbReference type="GO" id="GO:0052621">
    <property type="term" value="F:diguanylate cyclase activity"/>
    <property type="evidence" value="ECO:0007669"/>
    <property type="project" value="UniProtKB-EC"/>
</dbReference>
<dbReference type="GO" id="GO:1902201">
    <property type="term" value="P:negative regulation of bacterial-type flagellum-dependent cell motility"/>
    <property type="evidence" value="ECO:0007669"/>
    <property type="project" value="TreeGrafter"/>
</dbReference>
<dbReference type="PANTHER" id="PTHR45138:SF25">
    <property type="entry name" value="GGDEF DOMAIN PROTEIN"/>
    <property type="match status" value="1"/>
</dbReference>
<dbReference type="PANTHER" id="PTHR45138">
    <property type="entry name" value="REGULATORY COMPONENTS OF SENSORY TRANSDUCTION SYSTEM"/>
    <property type="match status" value="1"/>
</dbReference>
<dbReference type="GO" id="GO:0005886">
    <property type="term" value="C:plasma membrane"/>
    <property type="evidence" value="ECO:0007669"/>
    <property type="project" value="TreeGrafter"/>
</dbReference>
<organism evidence="3">
    <name type="scientific">Thermodesulfovibrio aggregans</name>
    <dbReference type="NCBI Taxonomy" id="86166"/>
    <lineage>
        <taxon>Bacteria</taxon>
        <taxon>Pseudomonadati</taxon>
        <taxon>Nitrospirota</taxon>
        <taxon>Thermodesulfovibrionia</taxon>
        <taxon>Thermodesulfovibrionales</taxon>
        <taxon>Thermodesulfovibrionaceae</taxon>
        <taxon>Thermodesulfovibrio</taxon>
    </lineage>
</organism>
<dbReference type="InterPro" id="IPR000160">
    <property type="entry name" value="GGDEF_dom"/>
</dbReference>
<dbReference type="PROSITE" id="PS50887">
    <property type="entry name" value="GGDEF"/>
    <property type="match status" value="1"/>
</dbReference>
<evidence type="ECO:0000256" key="1">
    <source>
        <dbReference type="ARBA" id="ARBA00012528"/>
    </source>
</evidence>
<dbReference type="InterPro" id="IPR043128">
    <property type="entry name" value="Rev_trsase/Diguanyl_cyclase"/>
</dbReference>